<gene>
    <name evidence="1" type="ORF">AMAG_08155</name>
</gene>
<reference evidence="1 2" key="1">
    <citation type="submission" date="2009-11" db="EMBL/GenBank/DDBJ databases">
        <title>Annotation of Allomyces macrogynus ATCC 38327.</title>
        <authorList>
            <consortium name="The Broad Institute Genome Sequencing Platform"/>
            <person name="Russ C."/>
            <person name="Cuomo C."/>
            <person name="Burger G."/>
            <person name="Gray M.W."/>
            <person name="Holland P.W.H."/>
            <person name="King N."/>
            <person name="Lang F.B.F."/>
            <person name="Roger A.J."/>
            <person name="Ruiz-Trillo I."/>
            <person name="Young S.K."/>
            <person name="Zeng Q."/>
            <person name="Gargeya S."/>
            <person name="Fitzgerald M."/>
            <person name="Haas B."/>
            <person name="Abouelleil A."/>
            <person name="Alvarado L."/>
            <person name="Arachchi H.M."/>
            <person name="Berlin A."/>
            <person name="Chapman S.B."/>
            <person name="Gearin G."/>
            <person name="Goldberg J."/>
            <person name="Griggs A."/>
            <person name="Gujja S."/>
            <person name="Hansen M."/>
            <person name="Heiman D."/>
            <person name="Howarth C."/>
            <person name="Larimer J."/>
            <person name="Lui A."/>
            <person name="MacDonald P.J.P."/>
            <person name="McCowen C."/>
            <person name="Montmayeur A."/>
            <person name="Murphy C."/>
            <person name="Neiman D."/>
            <person name="Pearson M."/>
            <person name="Priest M."/>
            <person name="Roberts A."/>
            <person name="Saif S."/>
            <person name="Shea T."/>
            <person name="Sisk P."/>
            <person name="Stolte C."/>
            <person name="Sykes S."/>
            <person name="Wortman J."/>
            <person name="Nusbaum C."/>
            <person name="Birren B."/>
        </authorList>
    </citation>
    <scope>NUCLEOTIDE SEQUENCE [LARGE SCALE GENOMIC DNA]</scope>
    <source>
        <strain evidence="1 2">ATCC 38327</strain>
    </source>
</reference>
<organism evidence="1 2">
    <name type="scientific">Allomyces macrogynus (strain ATCC 38327)</name>
    <name type="common">Allomyces javanicus var. macrogynus</name>
    <dbReference type="NCBI Taxonomy" id="578462"/>
    <lineage>
        <taxon>Eukaryota</taxon>
        <taxon>Fungi</taxon>
        <taxon>Fungi incertae sedis</taxon>
        <taxon>Blastocladiomycota</taxon>
        <taxon>Blastocladiomycetes</taxon>
        <taxon>Blastocladiales</taxon>
        <taxon>Blastocladiaceae</taxon>
        <taxon>Allomyces</taxon>
    </lineage>
</organism>
<proteinExistence type="predicted"/>
<dbReference type="AlphaFoldDB" id="A0A0L0SKS7"/>
<keyword evidence="2" id="KW-1185">Reference proteome</keyword>
<evidence type="ECO:0000313" key="2">
    <source>
        <dbReference type="Proteomes" id="UP000054350"/>
    </source>
</evidence>
<dbReference type="VEuPathDB" id="FungiDB:AMAG_08155"/>
<reference evidence="2" key="2">
    <citation type="submission" date="2009-11" db="EMBL/GenBank/DDBJ databases">
        <title>The Genome Sequence of Allomyces macrogynus strain ATCC 38327.</title>
        <authorList>
            <consortium name="The Broad Institute Genome Sequencing Platform"/>
            <person name="Russ C."/>
            <person name="Cuomo C."/>
            <person name="Shea T."/>
            <person name="Young S.K."/>
            <person name="Zeng Q."/>
            <person name="Koehrsen M."/>
            <person name="Haas B."/>
            <person name="Borodovsky M."/>
            <person name="Guigo R."/>
            <person name="Alvarado L."/>
            <person name="Berlin A."/>
            <person name="Borenstein D."/>
            <person name="Chen Z."/>
            <person name="Engels R."/>
            <person name="Freedman E."/>
            <person name="Gellesch M."/>
            <person name="Goldberg J."/>
            <person name="Griggs A."/>
            <person name="Gujja S."/>
            <person name="Heiman D."/>
            <person name="Hepburn T."/>
            <person name="Howarth C."/>
            <person name="Jen D."/>
            <person name="Larson L."/>
            <person name="Lewis B."/>
            <person name="Mehta T."/>
            <person name="Park D."/>
            <person name="Pearson M."/>
            <person name="Roberts A."/>
            <person name="Saif S."/>
            <person name="Shenoy N."/>
            <person name="Sisk P."/>
            <person name="Stolte C."/>
            <person name="Sykes S."/>
            <person name="Walk T."/>
            <person name="White J."/>
            <person name="Yandava C."/>
            <person name="Burger G."/>
            <person name="Gray M.W."/>
            <person name="Holland P.W.H."/>
            <person name="King N."/>
            <person name="Lang F.B.F."/>
            <person name="Roger A.J."/>
            <person name="Ruiz-Trillo I."/>
            <person name="Lander E."/>
            <person name="Nusbaum C."/>
        </authorList>
    </citation>
    <scope>NUCLEOTIDE SEQUENCE [LARGE SCALE GENOMIC DNA]</scope>
    <source>
        <strain evidence="2">ATCC 38327</strain>
    </source>
</reference>
<name>A0A0L0SKS7_ALLM3</name>
<protein>
    <submittedName>
        <fullName evidence="1">Uncharacterized protein</fullName>
    </submittedName>
</protein>
<evidence type="ECO:0000313" key="1">
    <source>
        <dbReference type="EMBL" id="KNE62984.1"/>
    </source>
</evidence>
<dbReference type="Proteomes" id="UP000054350">
    <property type="component" value="Unassembled WGS sequence"/>
</dbReference>
<dbReference type="EMBL" id="GG745341">
    <property type="protein sequence ID" value="KNE62984.1"/>
    <property type="molecule type" value="Genomic_DNA"/>
</dbReference>
<accession>A0A0L0SKS7</accession>
<sequence length="446" mass="48191">MQTTLACAARAAAASSTPTLASRSLPLLSSVLVAGARSMVQRQRASIQAPAFLSAISTASLITTTRALKPTGVVTAAPSRSFLHAPGTPTVAACKQFDTVLPSGPKSRVTRQAKNQAWRKEVWPRFFDTRSIPTEGLRESAATIGTGARDFHSARHVDGNELMAIDAGMTVFQARINRTLEQIANLPDLIMALLLDGQNQFPPGASLPRGVKLEKEFFDWLVKYLLNKCFLGPDVSFVRNSLVHSPHLGKLGTGYIDGLFRIKTTATSSHAPHGLYTTHAVLELKRDPRDLVAATVQGVTYLLSDTILKEMLAKRKDGHGEPYAALLAIAGPDVVVLMFALEDLLRLREAIDAGVTCTPRVQALLLTESGMKTVGDPFQPTLKLNQPGGLWQMADLWKRIRERSIVLPDYERLAEAGAEVGGLDRVALSALDTDAGFRHGTQASWA</sequence>
<dbReference type="OrthoDB" id="5584109at2759"/>